<dbReference type="KEGG" id="bfu:BCIN_02g03990"/>
<gene>
    <name evidence="2" type="ORF">BCIN_02g03990</name>
</gene>
<dbReference type="PANTHER" id="PTHR30383">
    <property type="entry name" value="THIOESTERASE 1/PROTEASE 1/LYSOPHOSPHOLIPASE L1"/>
    <property type="match status" value="1"/>
</dbReference>
<evidence type="ECO:0000259" key="1">
    <source>
        <dbReference type="Pfam" id="PF13472"/>
    </source>
</evidence>
<evidence type="ECO:0000313" key="2">
    <source>
        <dbReference type="EMBL" id="ATZ47076.1"/>
    </source>
</evidence>
<dbReference type="PANTHER" id="PTHR30383:SF19">
    <property type="entry name" value="FIBRONECTIN TYPE-III DOMAIN-CONTAINING PROTEIN"/>
    <property type="match status" value="1"/>
</dbReference>
<reference evidence="2 3" key="3">
    <citation type="journal article" date="2017" name="Mol. Plant Pathol.">
        <title>A gapless genome sequence of the fungus Botrytis cinerea.</title>
        <authorList>
            <person name="Van Kan J.A."/>
            <person name="Stassen J.H."/>
            <person name="Mosbach A."/>
            <person name="Van Der Lee T.A."/>
            <person name="Faino L."/>
            <person name="Farmer A.D."/>
            <person name="Papasotiriou D.G."/>
            <person name="Zhou S."/>
            <person name="Seidl M.F."/>
            <person name="Cottam E."/>
            <person name="Edel D."/>
            <person name="Hahn M."/>
            <person name="Schwartz D.C."/>
            <person name="Dietrich R.A."/>
            <person name="Widdison S."/>
            <person name="Scalliet G."/>
        </authorList>
    </citation>
    <scope>NUCLEOTIDE SEQUENCE [LARGE SCALE GENOMIC DNA]</scope>
    <source>
        <strain evidence="2 3">B05.10</strain>
    </source>
</reference>
<dbReference type="OMA" id="MGNHIAD"/>
<dbReference type="RefSeq" id="XP_001553763.1">
    <property type="nucleotide sequence ID" value="XM_001553713.2"/>
</dbReference>
<name>A0A384J8Z6_BOTFB</name>
<accession>A0A384J8Z6</accession>
<dbReference type="InterPro" id="IPR051532">
    <property type="entry name" value="Ester_Hydrolysis_Enzymes"/>
</dbReference>
<proteinExistence type="predicted"/>
<organism evidence="2 3">
    <name type="scientific">Botryotinia fuckeliana (strain B05.10)</name>
    <name type="common">Noble rot fungus</name>
    <name type="synonym">Botrytis cinerea</name>
    <dbReference type="NCBI Taxonomy" id="332648"/>
    <lineage>
        <taxon>Eukaryota</taxon>
        <taxon>Fungi</taxon>
        <taxon>Dikarya</taxon>
        <taxon>Ascomycota</taxon>
        <taxon>Pezizomycotina</taxon>
        <taxon>Leotiomycetes</taxon>
        <taxon>Helotiales</taxon>
        <taxon>Sclerotiniaceae</taxon>
        <taxon>Botrytis</taxon>
    </lineage>
</organism>
<dbReference type="EMBL" id="CP009806">
    <property type="protein sequence ID" value="ATZ47076.1"/>
    <property type="molecule type" value="Genomic_DNA"/>
</dbReference>
<dbReference type="GO" id="GO:0004622">
    <property type="term" value="F:phosphatidylcholine lysophospholipase activity"/>
    <property type="evidence" value="ECO:0007669"/>
    <property type="project" value="TreeGrafter"/>
</dbReference>
<keyword evidence="3" id="KW-1185">Reference proteome</keyword>
<dbReference type="InterPro" id="IPR013830">
    <property type="entry name" value="SGNH_hydro"/>
</dbReference>
<dbReference type="GeneID" id="5434298"/>
<dbReference type="OrthoDB" id="408760at2759"/>
<dbReference type="VEuPathDB" id="FungiDB:Bcin02g03990"/>
<protein>
    <recommendedName>
        <fullName evidence="1">SGNH hydrolase-type esterase domain-containing protein</fullName>
    </recommendedName>
</protein>
<reference evidence="2 3" key="1">
    <citation type="journal article" date="2011" name="PLoS Genet.">
        <title>Genomic analysis of the necrotrophic fungal pathogens Sclerotinia sclerotiorum and Botrytis cinerea.</title>
        <authorList>
            <person name="Amselem J."/>
            <person name="Cuomo C.A."/>
            <person name="van Kan J.A."/>
            <person name="Viaud M."/>
            <person name="Benito E.P."/>
            <person name="Couloux A."/>
            <person name="Coutinho P.M."/>
            <person name="de Vries R.P."/>
            <person name="Dyer P.S."/>
            <person name="Fillinger S."/>
            <person name="Fournier E."/>
            <person name="Gout L."/>
            <person name="Hahn M."/>
            <person name="Kohn L."/>
            <person name="Lapalu N."/>
            <person name="Plummer K.M."/>
            <person name="Pradier J.M."/>
            <person name="Quevillon E."/>
            <person name="Sharon A."/>
            <person name="Simon A."/>
            <person name="ten Have A."/>
            <person name="Tudzynski B."/>
            <person name="Tudzynski P."/>
            <person name="Wincker P."/>
            <person name="Andrew M."/>
            <person name="Anthouard V."/>
            <person name="Beever R.E."/>
            <person name="Beffa R."/>
            <person name="Benoit I."/>
            <person name="Bouzid O."/>
            <person name="Brault B."/>
            <person name="Chen Z."/>
            <person name="Choquer M."/>
            <person name="Collemare J."/>
            <person name="Cotton P."/>
            <person name="Danchin E.G."/>
            <person name="Da Silva C."/>
            <person name="Gautier A."/>
            <person name="Giraud C."/>
            <person name="Giraud T."/>
            <person name="Gonzalez C."/>
            <person name="Grossetete S."/>
            <person name="Guldener U."/>
            <person name="Henrissat B."/>
            <person name="Howlett B.J."/>
            <person name="Kodira C."/>
            <person name="Kretschmer M."/>
            <person name="Lappartient A."/>
            <person name="Leroch M."/>
            <person name="Levis C."/>
            <person name="Mauceli E."/>
            <person name="Neuveglise C."/>
            <person name="Oeser B."/>
            <person name="Pearson M."/>
            <person name="Poulain J."/>
            <person name="Poussereau N."/>
            <person name="Quesneville H."/>
            <person name="Rascle C."/>
            <person name="Schumacher J."/>
            <person name="Segurens B."/>
            <person name="Sexton A."/>
            <person name="Silva E."/>
            <person name="Sirven C."/>
            <person name="Soanes D.M."/>
            <person name="Talbot N.J."/>
            <person name="Templeton M."/>
            <person name="Yandava C."/>
            <person name="Yarden O."/>
            <person name="Zeng Q."/>
            <person name="Rollins J.A."/>
            <person name="Lebrun M.H."/>
            <person name="Dickman M."/>
        </authorList>
    </citation>
    <scope>NUCLEOTIDE SEQUENCE [LARGE SCALE GENOMIC DNA]</scope>
    <source>
        <strain evidence="2 3">B05.10</strain>
    </source>
</reference>
<dbReference type="SUPFAM" id="SSF52266">
    <property type="entry name" value="SGNH hydrolase"/>
    <property type="match status" value="1"/>
</dbReference>
<feature type="domain" description="SGNH hydrolase-type esterase" evidence="1">
    <location>
        <begin position="11"/>
        <end position="186"/>
    </location>
</feature>
<evidence type="ECO:0000313" key="3">
    <source>
        <dbReference type="Proteomes" id="UP000001798"/>
    </source>
</evidence>
<dbReference type="InterPro" id="IPR036514">
    <property type="entry name" value="SGNH_hydro_sf"/>
</dbReference>
<dbReference type="Pfam" id="PF13472">
    <property type="entry name" value="Lipase_GDSL_2"/>
    <property type="match status" value="1"/>
</dbReference>
<dbReference type="AlphaFoldDB" id="A0A384J8Z6"/>
<sequence>MLIMSPAHILCFGNSLTHGWPSNHPYALALEDTFQTSSPYISIKTDVRGLPGDQVVSPPGHYLPRLDILYNEIEIPYSWMVILGGTNDLTQNQDVDIVFEYLMKVWDYALARGTQVLALTIPECGSCGPELDQRRDYLNGMIRAHQAENFHVLDLHDAIPYWRMPEEERRRIWTDGLHFTEEGYDRMGALIGVELHRLMSVEESINEQGQKPLMLQNS</sequence>
<dbReference type="Proteomes" id="UP000001798">
    <property type="component" value="Chromosome 2"/>
</dbReference>
<reference evidence="2 3" key="2">
    <citation type="journal article" date="2012" name="Eukaryot. Cell">
        <title>Genome update of Botrytis cinerea strains B05.10 and T4.</title>
        <authorList>
            <person name="Staats M."/>
            <person name="van Kan J.A."/>
        </authorList>
    </citation>
    <scope>NUCLEOTIDE SEQUENCE [LARGE SCALE GENOMIC DNA]</scope>
    <source>
        <strain evidence="2 3">B05.10</strain>
    </source>
</reference>
<dbReference type="Gene3D" id="3.40.50.1110">
    <property type="entry name" value="SGNH hydrolase"/>
    <property type="match status" value="1"/>
</dbReference>
<dbReference type="CDD" id="cd00229">
    <property type="entry name" value="SGNH_hydrolase"/>
    <property type="match status" value="1"/>
</dbReference>